<gene>
    <name evidence="2" type="ORF">KO353_06585</name>
</gene>
<dbReference type="InterPro" id="IPR002925">
    <property type="entry name" value="Dienelactn_hydro"/>
</dbReference>
<keyword evidence="3" id="KW-1185">Reference proteome</keyword>
<reference evidence="2" key="1">
    <citation type="submission" date="2021-06" db="EMBL/GenBank/DDBJ databases">
        <title>Elioraea tepida, sp. nov., a moderately thermophilic aerobic anoxygenic phototrophic bacterium isolated from an alkaline siliceous hot spring mat community in Yellowstone National Park, WY, USA.</title>
        <authorList>
            <person name="Saini M.K."/>
            <person name="Yoshida S."/>
            <person name="Sebastian A."/>
            <person name="Hirose S."/>
            <person name="Hara E."/>
            <person name="Tamaki H."/>
            <person name="Soulier N.T."/>
            <person name="Albert I."/>
            <person name="Hanada S."/>
            <person name="Bryant D.A."/>
            <person name="Tank M."/>
        </authorList>
    </citation>
    <scope>NUCLEOTIDE SEQUENCE</scope>
    <source>
        <strain evidence="2">MS-P2</strain>
    </source>
</reference>
<dbReference type="GO" id="GO:0016787">
    <property type="term" value="F:hydrolase activity"/>
    <property type="evidence" value="ECO:0007669"/>
    <property type="project" value="UniProtKB-KW"/>
</dbReference>
<feature type="domain" description="Dienelactone hydrolase" evidence="1">
    <location>
        <begin position="21"/>
        <end position="220"/>
    </location>
</feature>
<dbReference type="EMBL" id="CP076448">
    <property type="protein sequence ID" value="QXM25862.1"/>
    <property type="molecule type" value="Genomic_DNA"/>
</dbReference>
<dbReference type="AlphaFoldDB" id="A0A975U3U4"/>
<proteinExistence type="predicted"/>
<dbReference type="PANTHER" id="PTHR46623">
    <property type="entry name" value="CARBOXYMETHYLENEBUTENOLIDASE-RELATED"/>
    <property type="match status" value="1"/>
</dbReference>
<dbReference type="RefSeq" id="WP_218286914.1">
    <property type="nucleotide sequence ID" value="NZ_CP076448.1"/>
</dbReference>
<name>A0A975U3U4_9PROT</name>
<dbReference type="Proteomes" id="UP000694001">
    <property type="component" value="Chromosome"/>
</dbReference>
<dbReference type="KEGG" id="elio:KO353_06585"/>
<evidence type="ECO:0000259" key="1">
    <source>
        <dbReference type="Pfam" id="PF01738"/>
    </source>
</evidence>
<evidence type="ECO:0000313" key="3">
    <source>
        <dbReference type="Proteomes" id="UP000694001"/>
    </source>
</evidence>
<sequence length="222" mass="23598">MGETITLTASDGHTLSAWQDGPQDASRALVVVQEIFGVNRHIRNVCARFAAQGYRVIAPALFDRVQRGVELGYTADDVATGRALRAKVPEAGPVLDIEAAAAALPAGAKRGIVGYCWGGTVAWWGATRTRSFAASSCWYGGGIAATRTETPTCPVQMHFAEKDASIPLSDVELIRAAQPGVEIFVYAGAQHGFGCDERASFSRADAELAQERTLAFFAKHLG</sequence>
<dbReference type="PANTHER" id="PTHR46623:SF6">
    <property type="entry name" value="ALPHA_BETA-HYDROLASES SUPERFAMILY PROTEIN"/>
    <property type="match status" value="1"/>
</dbReference>
<evidence type="ECO:0000313" key="2">
    <source>
        <dbReference type="EMBL" id="QXM25862.1"/>
    </source>
</evidence>
<keyword evidence="2" id="KW-0378">Hydrolase</keyword>
<organism evidence="2 3">
    <name type="scientific">Elioraea tepida</name>
    <dbReference type="NCBI Taxonomy" id="2843330"/>
    <lineage>
        <taxon>Bacteria</taxon>
        <taxon>Pseudomonadati</taxon>
        <taxon>Pseudomonadota</taxon>
        <taxon>Alphaproteobacteria</taxon>
        <taxon>Acetobacterales</taxon>
        <taxon>Elioraeaceae</taxon>
        <taxon>Elioraea</taxon>
    </lineage>
</organism>
<protein>
    <submittedName>
        <fullName evidence="2">Dienelactone hydrolase family protein</fullName>
    </submittedName>
</protein>
<accession>A0A975U3U4</accession>
<dbReference type="Pfam" id="PF01738">
    <property type="entry name" value="DLH"/>
    <property type="match status" value="1"/>
</dbReference>
<dbReference type="InterPro" id="IPR051049">
    <property type="entry name" value="Dienelactone_hydrolase-like"/>
</dbReference>